<dbReference type="InterPro" id="IPR026045">
    <property type="entry name" value="Ferric-bd"/>
</dbReference>
<dbReference type="AlphaFoldDB" id="A0A1E3X852"/>
<accession>A0A1E3X852</accession>
<dbReference type="PIRSF" id="PIRSF002825">
    <property type="entry name" value="CfbpA"/>
    <property type="match status" value="1"/>
</dbReference>
<proteinExistence type="predicted"/>
<dbReference type="PROSITE" id="PS51257">
    <property type="entry name" value="PROKAR_LIPOPROTEIN"/>
    <property type="match status" value="1"/>
</dbReference>
<dbReference type="SUPFAM" id="SSF53850">
    <property type="entry name" value="Periplasmic binding protein-like II"/>
    <property type="match status" value="1"/>
</dbReference>
<dbReference type="PANTHER" id="PTHR30006">
    <property type="entry name" value="THIAMINE-BINDING PERIPLASMIC PROTEIN-RELATED"/>
    <property type="match status" value="1"/>
</dbReference>
<keyword evidence="1" id="KW-0732">Signal</keyword>
<dbReference type="EMBL" id="MAYW01000097">
    <property type="protein sequence ID" value="ODS31739.1"/>
    <property type="molecule type" value="Genomic_DNA"/>
</dbReference>
<protein>
    <submittedName>
        <fullName evidence="2">ABC transporter substrate binding component</fullName>
    </submittedName>
</protein>
<evidence type="ECO:0000313" key="2">
    <source>
        <dbReference type="EMBL" id="ODS31739.1"/>
    </source>
</evidence>
<dbReference type="Proteomes" id="UP000094056">
    <property type="component" value="Unassembled WGS sequence"/>
</dbReference>
<dbReference type="CDD" id="cd13518">
    <property type="entry name" value="PBP2_Fe3_thiamine_like"/>
    <property type="match status" value="1"/>
</dbReference>
<sequence length="338" mass="37787">MKGRIIFNIVFAGVMSLSFVTGCGQKDTNEVVVYVSEDQVFSEPILRDFERDTGIRVRAVYDTEETKSTGVMNRLIAEKDNPQADVYWANEPIRAIVLKQKGISTHYFSPNAEGIPTNFKDPQGYWTGFSARARVFIVSTEEEPPSSISAYTDERWENKGVVANPLFGTTTSWIAALFTIWGEDKARDFMERMKENGTKISTSNGESTMLVANREFVFSLVDSDDATNAIRDGKSVRQITPDQGEGEMGCLVLPNATVLIEGGPNPENGKKLIDYVLSPQTERKLAFADCAQIPLHKGVETPNDVIKIEELKSMKVDFEAVARKLQEIQPYLKEWVGY</sequence>
<dbReference type="Pfam" id="PF13416">
    <property type="entry name" value="SBP_bac_8"/>
    <property type="match status" value="1"/>
</dbReference>
<dbReference type="InterPro" id="IPR006059">
    <property type="entry name" value="SBP"/>
</dbReference>
<organism evidence="2 3">
    <name type="scientific">Candidatus Scalindua rubra</name>
    <dbReference type="NCBI Taxonomy" id="1872076"/>
    <lineage>
        <taxon>Bacteria</taxon>
        <taxon>Pseudomonadati</taxon>
        <taxon>Planctomycetota</taxon>
        <taxon>Candidatus Brocadiia</taxon>
        <taxon>Candidatus Brocadiales</taxon>
        <taxon>Candidatus Scalinduaceae</taxon>
        <taxon>Candidatus Scalindua</taxon>
    </lineage>
</organism>
<dbReference type="PATRIC" id="fig|1872076.5.peg.3726"/>
<evidence type="ECO:0000313" key="3">
    <source>
        <dbReference type="Proteomes" id="UP000094056"/>
    </source>
</evidence>
<gene>
    <name evidence="2" type="ORF">SCARUB_03136</name>
</gene>
<comment type="caution">
    <text evidence="2">The sequence shown here is derived from an EMBL/GenBank/DDBJ whole genome shotgun (WGS) entry which is preliminary data.</text>
</comment>
<reference evidence="2 3" key="1">
    <citation type="submission" date="2016-07" db="EMBL/GenBank/DDBJ databases">
        <title>Draft genome of Scalindua rubra, obtained from a brine-seawater interface in the Red Sea, sheds light on salt adaptation in anammox bacteria.</title>
        <authorList>
            <person name="Speth D.R."/>
            <person name="Lagkouvardos I."/>
            <person name="Wang Y."/>
            <person name="Qian P.-Y."/>
            <person name="Dutilh B.E."/>
            <person name="Jetten M.S."/>
        </authorList>
    </citation>
    <scope>NUCLEOTIDE SEQUENCE [LARGE SCALE GENOMIC DNA]</scope>
    <source>
        <strain evidence="2">BSI-1</strain>
    </source>
</reference>
<dbReference type="PANTHER" id="PTHR30006:SF24">
    <property type="entry name" value="SLL0237 PROTEIN"/>
    <property type="match status" value="1"/>
</dbReference>
<dbReference type="Gene3D" id="3.40.190.10">
    <property type="entry name" value="Periplasmic binding protein-like II"/>
    <property type="match status" value="2"/>
</dbReference>
<evidence type="ECO:0000256" key="1">
    <source>
        <dbReference type="ARBA" id="ARBA00022729"/>
    </source>
</evidence>
<name>A0A1E3X852_9BACT</name>